<protein>
    <recommendedName>
        <fullName evidence="5">NAD-dependent epimerase/dehydratase domain-containing protein</fullName>
    </recommendedName>
</protein>
<evidence type="ECO:0000313" key="4">
    <source>
        <dbReference type="Proteomes" id="UP000193689"/>
    </source>
</evidence>
<dbReference type="GeneID" id="63772395"/>
<dbReference type="InterPro" id="IPR036291">
    <property type="entry name" value="NAD(P)-bd_dom_sf"/>
</dbReference>
<dbReference type="STRING" id="1141098.A0A1Y2DVH9"/>
<organism evidence="3 4">
    <name type="scientific">Pseudomassariella vexata</name>
    <dbReference type="NCBI Taxonomy" id="1141098"/>
    <lineage>
        <taxon>Eukaryota</taxon>
        <taxon>Fungi</taxon>
        <taxon>Dikarya</taxon>
        <taxon>Ascomycota</taxon>
        <taxon>Pezizomycotina</taxon>
        <taxon>Sordariomycetes</taxon>
        <taxon>Xylariomycetidae</taxon>
        <taxon>Amphisphaeriales</taxon>
        <taxon>Pseudomassariaceae</taxon>
        <taxon>Pseudomassariella</taxon>
    </lineage>
</organism>
<dbReference type="PANTHER" id="PTHR10366">
    <property type="entry name" value="NAD DEPENDENT EPIMERASE/DEHYDRATASE"/>
    <property type="match status" value="1"/>
</dbReference>
<sequence>HFATPLNFSPDPNKVNPQAVESILSLLHAAAREPSVKRFVYNSSVGAAYSPKGGVPVTVMEDSWNDAALEKAWVPPPYEPKRAPYVYAASKVETERAMFKFFGDENPGFSAKSVNPFLSILTFMMAPRSIELTTHSTSMPRQCPRCCNFHVAAALDPNNKGERLLAWAGLFNVNMVLDIPRRRHSDRKFIDDLPPQKPCLSIIGDESRLFGVLKKWGGRDSWISLEQGPRRDES</sequence>
<comment type="similarity">
    <text evidence="2">Belongs to the NAD(P)-dependent epimerase/dehydratase family. Dihydroflavonol-4-reductase subfamily.</text>
</comment>
<keyword evidence="1" id="KW-0560">Oxidoreductase</keyword>
<comment type="caution">
    <text evidence="3">The sequence shown here is derived from an EMBL/GenBank/DDBJ whole genome shotgun (WGS) entry which is preliminary data.</text>
</comment>
<reference evidence="3 4" key="1">
    <citation type="submission" date="2016-07" db="EMBL/GenBank/DDBJ databases">
        <title>Pervasive Adenine N6-methylation of Active Genes in Fungi.</title>
        <authorList>
            <consortium name="DOE Joint Genome Institute"/>
            <person name="Mondo S.J."/>
            <person name="Dannebaum R.O."/>
            <person name="Kuo R.C."/>
            <person name="Labutti K."/>
            <person name="Haridas S."/>
            <person name="Kuo A."/>
            <person name="Salamov A."/>
            <person name="Ahrendt S.R."/>
            <person name="Lipzen A."/>
            <person name="Sullivan W."/>
            <person name="Andreopoulos W.B."/>
            <person name="Clum A."/>
            <person name="Lindquist E."/>
            <person name="Daum C."/>
            <person name="Ramamoorthy G.K."/>
            <person name="Gryganskyi A."/>
            <person name="Culley D."/>
            <person name="Magnuson J.K."/>
            <person name="James T.Y."/>
            <person name="O'Malley M.A."/>
            <person name="Stajich J.E."/>
            <person name="Spatafora J.W."/>
            <person name="Visel A."/>
            <person name="Grigoriev I.V."/>
        </authorList>
    </citation>
    <scope>NUCLEOTIDE SEQUENCE [LARGE SCALE GENOMIC DNA]</scope>
    <source>
        <strain evidence="3 4">CBS 129021</strain>
    </source>
</reference>
<feature type="non-terminal residue" evidence="3">
    <location>
        <position position="1"/>
    </location>
</feature>
<dbReference type="EMBL" id="MCFJ01000008">
    <property type="protein sequence ID" value="ORY63257.1"/>
    <property type="molecule type" value="Genomic_DNA"/>
</dbReference>
<evidence type="ECO:0008006" key="5">
    <source>
        <dbReference type="Google" id="ProtNLM"/>
    </source>
</evidence>
<gene>
    <name evidence="3" type="ORF">BCR38DRAFT_345464</name>
</gene>
<dbReference type="RefSeq" id="XP_040714914.1">
    <property type="nucleotide sequence ID" value="XM_040856183.1"/>
</dbReference>
<dbReference type="Proteomes" id="UP000193689">
    <property type="component" value="Unassembled WGS sequence"/>
</dbReference>
<dbReference type="Gene3D" id="3.40.50.720">
    <property type="entry name" value="NAD(P)-binding Rossmann-like Domain"/>
    <property type="match status" value="1"/>
</dbReference>
<name>A0A1Y2DVH9_9PEZI</name>
<dbReference type="AlphaFoldDB" id="A0A1Y2DVH9"/>
<dbReference type="InParanoid" id="A0A1Y2DVH9"/>
<keyword evidence="4" id="KW-1185">Reference proteome</keyword>
<dbReference type="GO" id="GO:0016616">
    <property type="term" value="F:oxidoreductase activity, acting on the CH-OH group of donors, NAD or NADP as acceptor"/>
    <property type="evidence" value="ECO:0007669"/>
    <property type="project" value="TreeGrafter"/>
</dbReference>
<evidence type="ECO:0000256" key="1">
    <source>
        <dbReference type="ARBA" id="ARBA00023002"/>
    </source>
</evidence>
<accession>A0A1Y2DVH9</accession>
<dbReference type="OrthoDB" id="2735536at2759"/>
<dbReference type="PANTHER" id="PTHR10366:SF562">
    <property type="entry name" value="ALDEHYDE REDUCTASE II (AFU_ORTHOLOGUE AFUA_1G11360)"/>
    <property type="match status" value="1"/>
</dbReference>
<proteinExistence type="inferred from homology"/>
<evidence type="ECO:0000256" key="2">
    <source>
        <dbReference type="ARBA" id="ARBA00023445"/>
    </source>
</evidence>
<evidence type="ECO:0000313" key="3">
    <source>
        <dbReference type="EMBL" id="ORY63257.1"/>
    </source>
</evidence>
<dbReference type="InterPro" id="IPR050425">
    <property type="entry name" value="NAD(P)_dehydrat-like"/>
</dbReference>
<dbReference type="SUPFAM" id="SSF51735">
    <property type="entry name" value="NAD(P)-binding Rossmann-fold domains"/>
    <property type="match status" value="1"/>
</dbReference>